<evidence type="ECO:0000313" key="3">
    <source>
        <dbReference type="Proteomes" id="UP001203423"/>
    </source>
</evidence>
<dbReference type="Pfam" id="PF11949">
    <property type="entry name" value="DUF3466"/>
    <property type="match status" value="1"/>
</dbReference>
<dbReference type="EMBL" id="JAKIKS010000121">
    <property type="protein sequence ID" value="MCL1127000.1"/>
    <property type="molecule type" value="Genomic_DNA"/>
</dbReference>
<reference evidence="2 3" key="1">
    <citation type="submission" date="2022-01" db="EMBL/GenBank/DDBJ databases">
        <title>Whole genome-based taxonomy of the Shewanellaceae.</title>
        <authorList>
            <person name="Martin-Rodriguez A.J."/>
        </authorList>
    </citation>
    <scope>NUCLEOTIDE SEQUENCE [LARGE SCALE GENOMIC DNA]</scope>
    <source>
        <strain evidence="2 3">DSM 17177</strain>
    </source>
</reference>
<evidence type="ECO:0000313" key="2">
    <source>
        <dbReference type="EMBL" id="MCL1127000.1"/>
    </source>
</evidence>
<sequence>MTFTLNSALSLVAVGVLSVLQTAHAADVYEVVNLGEVYNSADTSPTLTGTLSDTQKGFGMVINNNDYALGTATNIAKAVTDNDNESVSVADGIAPSESSTVSLGTSMTNTTPMVASQFIFTADSNDADTAWAPTFVSVNGQKEPVYPDVDPDVDPDDKDKKLNTVDSYFYGLNDILLAPVKTGAMTAAEVTDTSTGTTYYYRDYERRGFVQDGSDTEIELVPLYYEYTYTYSDKSTKDFNVGGWSVGTGVNNNDIIAGYASTEMSTTSKGYVDDCITGSSAVDACIQNEQYNGNIDYQIRGYVWQYTKDADTGIGSVTATALPLGATESGTTVYDAQGLAINDNDVVAGRSYVYRNNGSSLYYDAAYWTPNGDGTYAYNWIDTGSSTTSSIAKGINDAGIVVGSYNKYINGYLRSKFFYLDTQTGSGSVVTPNDFYSSTSDLSSQAYSINSSNQVVGWIESKESNTTSNRPKSGFLYNMGAQEFNDVNDLLTCESKGYEYNTTDATWSRKKVTITSGTGEVFTYDQDIDIVQANSINDNGVIVGVAMVQKPVYVTSNGSVVIGDNGLPKIEVAGNGGPVTSAVSRMVVLQKASSSSTACTESSGNENYTREGAASVAWLLMLPVLWFRRRFKL</sequence>
<evidence type="ECO:0000256" key="1">
    <source>
        <dbReference type="SAM" id="SignalP"/>
    </source>
</evidence>
<gene>
    <name evidence="2" type="ORF">L2764_21605</name>
</gene>
<protein>
    <submittedName>
        <fullName evidence="2">DUF3466 family protein</fullName>
    </submittedName>
</protein>
<keyword evidence="1" id="KW-0732">Signal</keyword>
<feature type="signal peptide" evidence="1">
    <location>
        <begin position="1"/>
        <end position="25"/>
    </location>
</feature>
<comment type="caution">
    <text evidence="2">The sequence shown here is derived from an EMBL/GenBank/DDBJ whole genome shotgun (WGS) entry which is preliminary data.</text>
</comment>
<feature type="chain" id="PRO_5045955974" evidence="1">
    <location>
        <begin position="26"/>
        <end position="633"/>
    </location>
</feature>
<dbReference type="Proteomes" id="UP001203423">
    <property type="component" value="Unassembled WGS sequence"/>
</dbReference>
<keyword evidence="3" id="KW-1185">Reference proteome</keyword>
<dbReference type="InterPro" id="IPR022562">
    <property type="entry name" value="DUF3466"/>
</dbReference>
<proteinExistence type="predicted"/>
<organism evidence="2 3">
    <name type="scientific">Shewanella surugensis</name>
    <dbReference type="NCBI Taxonomy" id="212020"/>
    <lineage>
        <taxon>Bacteria</taxon>
        <taxon>Pseudomonadati</taxon>
        <taxon>Pseudomonadota</taxon>
        <taxon>Gammaproteobacteria</taxon>
        <taxon>Alteromonadales</taxon>
        <taxon>Shewanellaceae</taxon>
        <taxon>Shewanella</taxon>
    </lineage>
</organism>
<accession>A0ABT0LI17</accession>
<dbReference type="RefSeq" id="WP_248942409.1">
    <property type="nucleotide sequence ID" value="NZ_JAKIKS010000121.1"/>
</dbReference>
<name>A0ABT0LI17_9GAMM</name>